<comment type="subcellular location">
    <subcellularLocation>
        <location evidence="1">Membrane</location>
    </subcellularLocation>
</comment>
<gene>
    <name evidence="6" type="ORF">EIZ48_28030</name>
</gene>
<dbReference type="Gene3D" id="1.10.287.950">
    <property type="entry name" value="Methyl-accepting chemotaxis protein"/>
    <property type="match status" value="1"/>
</dbReference>
<dbReference type="SUPFAM" id="SSF58104">
    <property type="entry name" value="Methyl-accepting chemotaxis protein (MCP) signaling domain"/>
    <property type="match status" value="1"/>
</dbReference>
<dbReference type="RefSeq" id="WP_160658638.1">
    <property type="nucleotide sequence ID" value="NZ_RSEJ01000082.1"/>
</dbReference>
<keyword evidence="7" id="KW-1185">Reference proteome</keyword>
<evidence type="ECO:0000256" key="3">
    <source>
        <dbReference type="PROSITE-ProRule" id="PRU00284"/>
    </source>
</evidence>
<evidence type="ECO:0000259" key="5">
    <source>
        <dbReference type="PROSITE" id="PS50111"/>
    </source>
</evidence>
<dbReference type="EMBL" id="RSEJ01000082">
    <property type="protein sequence ID" value="NBI56325.1"/>
    <property type="molecule type" value="Genomic_DNA"/>
</dbReference>
<organism evidence="6 7">
    <name type="scientific">Photobacterium alginatilyticum</name>
    <dbReference type="NCBI Taxonomy" id="1775171"/>
    <lineage>
        <taxon>Bacteria</taxon>
        <taxon>Pseudomonadati</taxon>
        <taxon>Pseudomonadota</taxon>
        <taxon>Gammaproteobacteria</taxon>
        <taxon>Vibrionales</taxon>
        <taxon>Vibrionaceae</taxon>
        <taxon>Photobacterium</taxon>
    </lineage>
</organism>
<comment type="caution">
    <text evidence="6">The sequence shown here is derived from an EMBL/GenBank/DDBJ whole genome shotgun (WGS) entry which is preliminary data.</text>
</comment>
<sequence length="383" mass="42369">MKSLFIRMRIVHWIGILLLVLNALLLTENLLSTIIQLIIAAVVLIHDLDEKRWGVDTIAQVSHYLENISQKDLSHACDVDARYNAEFAQLLTVVDNLRNEISAVLKEIKTNSQTSLDHAGQVAEMADNVLKLTANSNNLVLQGSEKLIELDQLATVLSSSTTDSHNNINHINSNLQEVQQNFTSLEKLLHDYTLNNTELEQDLDRLNDSADKVRGVLTVVAGIADQTNLLALNAAIEAARAGEQGRGFAVVADEVRGLAARTQKSLSEIDQIVGEITQATNQATGQMNRQIKRLDEMQSGMDKTVDIIQQTTTEGSSTLELVVQTSQLAHNLQHMSTSMTEIINLISQHSNSNHQTITHITHRIHEQHTMEDAISTSIAKFTL</sequence>
<feature type="coiled-coil region" evidence="4">
    <location>
        <begin position="168"/>
        <end position="216"/>
    </location>
</feature>
<keyword evidence="2 3" id="KW-0807">Transducer</keyword>
<reference evidence="6 7" key="1">
    <citation type="journal article" date="2017" name="Int. J. Syst. Evol. Microbiol.">
        <title>Photobacterium alginatilyticum sp. nov., a marine bacterium isolated from bottom seawater.</title>
        <authorList>
            <person name="Wang X."/>
            <person name="Wang Y."/>
            <person name="Yang X."/>
            <person name="Sun H."/>
            <person name="Li B."/>
            <person name="Zhang X.H."/>
        </authorList>
    </citation>
    <scope>NUCLEOTIDE SEQUENCE [LARGE SCALE GENOMIC DNA]</scope>
    <source>
        <strain evidence="6 7">P03D4</strain>
    </source>
</reference>
<feature type="domain" description="Methyl-accepting transducer" evidence="5">
    <location>
        <begin position="121"/>
        <end position="350"/>
    </location>
</feature>
<dbReference type="Pfam" id="PF00015">
    <property type="entry name" value="MCPsignal"/>
    <property type="match status" value="1"/>
</dbReference>
<dbReference type="PANTHER" id="PTHR32089">
    <property type="entry name" value="METHYL-ACCEPTING CHEMOTAXIS PROTEIN MCPB"/>
    <property type="match status" value="1"/>
</dbReference>
<dbReference type="InterPro" id="IPR004089">
    <property type="entry name" value="MCPsignal_dom"/>
</dbReference>
<evidence type="ECO:0000256" key="2">
    <source>
        <dbReference type="ARBA" id="ARBA00023224"/>
    </source>
</evidence>
<evidence type="ECO:0000256" key="4">
    <source>
        <dbReference type="SAM" id="Coils"/>
    </source>
</evidence>
<protein>
    <submittedName>
        <fullName evidence="6">Methyl-accepting chemotaxis protein</fullName>
    </submittedName>
</protein>
<keyword evidence="4" id="KW-0175">Coiled coil</keyword>
<proteinExistence type="predicted"/>
<name>A0ABW9YRJ3_9GAMM</name>
<evidence type="ECO:0000256" key="1">
    <source>
        <dbReference type="ARBA" id="ARBA00004370"/>
    </source>
</evidence>
<dbReference type="Proteomes" id="UP000738517">
    <property type="component" value="Unassembled WGS sequence"/>
</dbReference>
<dbReference type="PANTHER" id="PTHR32089:SF112">
    <property type="entry name" value="LYSOZYME-LIKE PROTEIN-RELATED"/>
    <property type="match status" value="1"/>
</dbReference>
<dbReference type="PROSITE" id="PS50111">
    <property type="entry name" value="CHEMOTAXIS_TRANSDUC_2"/>
    <property type="match status" value="1"/>
</dbReference>
<evidence type="ECO:0000313" key="7">
    <source>
        <dbReference type="Proteomes" id="UP000738517"/>
    </source>
</evidence>
<evidence type="ECO:0000313" key="6">
    <source>
        <dbReference type="EMBL" id="NBI56325.1"/>
    </source>
</evidence>
<dbReference type="SMART" id="SM00283">
    <property type="entry name" value="MA"/>
    <property type="match status" value="1"/>
</dbReference>
<accession>A0ABW9YRJ3</accession>